<evidence type="ECO:0000313" key="2">
    <source>
        <dbReference type="EMBL" id="KAF5218507.1"/>
    </source>
</evidence>
<feature type="compositionally biased region" description="Basic residues" evidence="1">
    <location>
        <begin position="403"/>
        <end position="423"/>
    </location>
</feature>
<comment type="caution">
    <text evidence="2">The sequence shown here is derived from an EMBL/GenBank/DDBJ whole genome shotgun (WGS) entry which is preliminary data.</text>
</comment>
<dbReference type="AlphaFoldDB" id="A0A7J6XVT6"/>
<reference evidence="2 3" key="1">
    <citation type="journal article" date="2019" name="Genome Biol. Evol.">
        <title>Nanopore Sequencing Significantly Improves Genome Assembly of the Protozoan Parasite Trypanosoma cruzi.</title>
        <authorList>
            <person name="Diaz-Viraque F."/>
            <person name="Pita S."/>
            <person name="Greif G."/>
            <person name="de Souza R.C.M."/>
            <person name="Iraola G."/>
            <person name="Robello C."/>
        </authorList>
    </citation>
    <scope>NUCLEOTIDE SEQUENCE [LARGE SCALE GENOMIC DNA]</scope>
    <source>
        <strain evidence="2 3">Berenice</strain>
    </source>
</reference>
<feature type="compositionally biased region" description="Basic residues" evidence="1">
    <location>
        <begin position="496"/>
        <end position="516"/>
    </location>
</feature>
<sequence>MARLRHKRTTRHQYLGARTKITLKLQCTRIQHRGCHVHVHACTTPLDQQAHEDALQQRDVECLLWCVEAPQIQHNRGGEGHVDKAQTTHTGIRIVHKADAATVHAADLRVLRVGERERPKAVRNSSWQTSVTVAASSALTLTAADAARPRSEAHSVHGARATVQCRHGCSNIEVVSVIRHRRAHYLVAHAVDDRARVGWWWPVACHMRKGRVQGVREFVVKYRPHTPIAERNAVVFSHVHNVGGAELVVAVHQPAATSHGQRFCNEHGEAETEITGHNLQHAAAIQNNIPKHTRAFVFGARRTPRAVLYGEHGVAADTQVRRKSIHHVRPRHDSAVVHVEDAGQVHAEAALQEDRSARAPATKQRRPRHDKPRRQKTDAVQNKRGAVPGFLVARGRRHVMRPANRRAQRRVRQQHTRVQRHRAMQHDRALQRRHVRHVDEGVRHQARRALAEATNPQLRAARKHAVAQRHVQRVSERVHRAQVHRHNDRPAEHHRVEARRRTPSANRHRLRQRHATHAVARPPPPALAGGTSNGRHASPTPPARQLHTQSENDAVSPSKHASAAAQPSHGTTLTEGRPAMR</sequence>
<proteinExistence type="predicted"/>
<gene>
    <name evidence="2" type="ORF">ECC02_008553</name>
</gene>
<protein>
    <submittedName>
        <fullName evidence="2">Uncharacterized protein</fullName>
    </submittedName>
</protein>
<feature type="compositionally biased region" description="Basic residues" evidence="1">
    <location>
        <begin position="363"/>
        <end position="374"/>
    </location>
</feature>
<feature type="region of interest" description="Disordered" evidence="1">
    <location>
        <begin position="403"/>
        <end position="431"/>
    </location>
</feature>
<dbReference type="Proteomes" id="UP000583944">
    <property type="component" value="Unassembled WGS sequence"/>
</dbReference>
<name>A0A7J6XVT6_TRYCR</name>
<evidence type="ECO:0000256" key="1">
    <source>
        <dbReference type="SAM" id="MobiDB-lite"/>
    </source>
</evidence>
<evidence type="ECO:0000313" key="3">
    <source>
        <dbReference type="Proteomes" id="UP000583944"/>
    </source>
</evidence>
<organism evidence="2 3">
    <name type="scientific">Trypanosoma cruzi</name>
    <dbReference type="NCBI Taxonomy" id="5693"/>
    <lineage>
        <taxon>Eukaryota</taxon>
        <taxon>Discoba</taxon>
        <taxon>Euglenozoa</taxon>
        <taxon>Kinetoplastea</taxon>
        <taxon>Metakinetoplastina</taxon>
        <taxon>Trypanosomatida</taxon>
        <taxon>Trypanosomatidae</taxon>
        <taxon>Trypanosoma</taxon>
        <taxon>Schizotrypanum</taxon>
    </lineage>
</organism>
<dbReference type="VEuPathDB" id="TriTrypDB:ECC02_008553"/>
<accession>A0A7J6XVT6</accession>
<feature type="compositionally biased region" description="Polar residues" evidence="1">
    <location>
        <begin position="546"/>
        <end position="555"/>
    </location>
</feature>
<dbReference type="EMBL" id="JABDHM010000094">
    <property type="protein sequence ID" value="KAF5218507.1"/>
    <property type="molecule type" value="Genomic_DNA"/>
</dbReference>
<feature type="region of interest" description="Disordered" evidence="1">
    <location>
        <begin position="477"/>
        <end position="581"/>
    </location>
</feature>
<feature type="region of interest" description="Disordered" evidence="1">
    <location>
        <begin position="350"/>
        <end position="381"/>
    </location>
</feature>